<keyword evidence="4" id="KW-1185">Reference proteome</keyword>
<dbReference type="PANTHER" id="PTHR31151">
    <property type="entry name" value="PROLINE-TRNA LIGASE (DUF1680)"/>
    <property type="match status" value="1"/>
</dbReference>
<dbReference type="EMBL" id="CAWUHD010000074">
    <property type="protein sequence ID" value="CAK7227641.1"/>
    <property type="molecule type" value="Genomic_DNA"/>
</dbReference>
<evidence type="ECO:0000259" key="2">
    <source>
        <dbReference type="Pfam" id="PF07944"/>
    </source>
</evidence>
<evidence type="ECO:0000313" key="4">
    <source>
        <dbReference type="Proteomes" id="UP001642482"/>
    </source>
</evidence>
<accession>A0ABP0C7X1</accession>
<feature type="domain" description="Non-reducing end beta-L-arabinofuranosidase-like GH127 catalytic" evidence="2">
    <location>
        <begin position="277"/>
        <end position="434"/>
    </location>
</feature>
<proteinExistence type="predicted"/>
<dbReference type="InterPro" id="IPR012878">
    <property type="entry name" value="Beta-AFase-like_GH127_cat"/>
</dbReference>
<dbReference type="PANTHER" id="PTHR31151:SF0">
    <property type="entry name" value="PROLINE-TRNA LIGASE (DUF1680)"/>
    <property type="match status" value="1"/>
</dbReference>
<protein>
    <recommendedName>
        <fullName evidence="2">Non-reducing end beta-L-arabinofuranosidase-like GH127 catalytic domain-containing protein</fullName>
    </recommendedName>
</protein>
<feature type="signal peptide" evidence="1">
    <location>
        <begin position="1"/>
        <end position="20"/>
    </location>
</feature>
<keyword evidence="1" id="KW-0732">Signal</keyword>
<dbReference type="Proteomes" id="UP001642482">
    <property type="component" value="Unassembled WGS sequence"/>
</dbReference>
<organism evidence="3 4">
    <name type="scientific">Sporothrix eucalyptigena</name>
    <dbReference type="NCBI Taxonomy" id="1812306"/>
    <lineage>
        <taxon>Eukaryota</taxon>
        <taxon>Fungi</taxon>
        <taxon>Dikarya</taxon>
        <taxon>Ascomycota</taxon>
        <taxon>Pezizomycotina</taxon>
        <taxon>Sordariomycetes</taxon>
        <taxon>Sordariomycetidae</taxon>
        <taxon>Ophiostomatales</taxon>
        <taxon>Ophiostomataceae</taxon>
        <taxon>Sporothrix</taxon>
    </lineage>
</organism>
<gene>
    <name evidence="3" type="ORF">SEUCBS140593_006644</name>
</gene>
<name>A0ABP0C7X1_9PEZI</name>
<feature type="chain" id="PRO_5045200274" description="Non-reducing end beta-L-arabinofuranosidase-like GH127 catalytic domain-containing protein" evidence="1">
    <location>
        <begin position="21"/>
        <end position="719"/>
    </location>
</feature>
<dbReference type="Pfam" id="PF07944">
    <property type="entry name" value="Beta-AFase-like_GH127_cat"/>
    <property type="match status" value="1"/>
</dbReference>
<sequence>MMKMQWLILCSLGAVGAALAAAETSQRRAVNSSPSLAALKPFRFQNYAPGTITPTGWLRDQMQLLADGLGGNLFDFYRFVNESSWLGGAYEYSTLNEASPYWFNGIVPLAWGLNDARLKAQAKQYLDYVLDHQQADGWLGPETTPQTRGLWARALLFFGLTQYAEADPTETERIVNAMHRFVVLANTMLKDNYRGLINNATLGDVYDPYEFGTARAQELPVSLMWLYDNYPRNNSELILDTISLMFAGSRKANLDWTTFFVDGVFPTGAAPNPAPGFMHGVNMAEGMRYPAVLYRLTGNESLVTQTADAVSLITTYQSALSGTIIADEFVGGLDPQRGSELCIAVEVMFSYAYLYRFFGANDYADHAERAAFNALPVALAPDWWSRQYLTQTNQPWIQRLSSDPFYDDNTYSLTYALEPNYPCCTVNHPQGYPKFVASSYVKDGSDGIAHMLLSPTSLTTTVGGKSISITCNTNYPFSEVLEYTIVAKTAFSFSVRVPGWVAGAATAQVTTAASQGRKTVSTVTMTPDAITGLHLFTVAAGITTISVTLPMANDVVMREATSEAGVSAPSVGIYHGPLVYALSLDYEETTHLPLNFSTDNETPLAAFDVVPKCRDHFLLPTSNWSYAVDPSTITFQSLENASDALTNPIWSNNAPPVAITVDGYPIIWPNASGTAAVPPAVNASAVDASDKTKLKLIPFAAAKLHISQFPIYNASATDA</sequence>
<reference evidence="3 4" key="1">
    <citation type="submission" date="2024-01" db="EMBL/GenBank/DDBJ databases">
        <authorList>
            <person name="Allen C."/>
            <person name="Tagirdzhanova G."/>
        </authorList>
    </citation>
    <scope>NUCLEOTIDE SEQUENCE [LARGE SCALE GENOMIC DNA]</scope>
</reference>
<comment type="caution">
    <text evidence="3">The sequence shown here is derived from an EMBL/GenBank/DDBJ whole genome shotgun (WGS) entry which is preliminary data.</text>
</comment>
<evidence type="ECO:0000256" key="1">
    <source>
        <dbReference type="SAM" id="SignalP"/>
    </source>
</evidence>
<evidence type="ECO:0000313" key="3">
    <source>
        <dbReference type="EMBL" id="CAK7227641.1"/>
    </source>
</evidence>